<evidence type="ECO:0000256" key="8">
    <source>
        <dbReference type="ARBA" id="ARBA00048793"/>
    </source>
</evidence>
<comment type="similarity">
    <text evidence="2 9">Belongs to the ketopantoate reductase family.</text>
</comment>
<dbReference type="InterPro" id="IPR003710">
    <property type="entry name" value="ApbA"/>
</dbReference>
<dbReference type="Proteomes" id="UP000488936">
    <property type="component" value="Unassembled WGS sequence"/>
</dbReference>
<evidence type="ECO:0000259" key="10">
    <source>
        <dbReference type="Pfam" id="PF02558"/>
    </source>
</evidence>
<dbReference type="InterPro" id="IPR036291">
    <property type="entry name" value="NAD(P)-bd_dom_sf"/>
</dbReference>
<evidence type="ECO:0000313" key="12">
    <source>
        <dbReference type="EMBL" id="MTH30253.1"/>
    </source>
</evidence>
<evidence type="ECO:0000256" key="2">
    <source>
        <dbReference type="ARBA" id="ARBA00007870"/>
    </source>
</evidence>
<feature type="domain" description="Ketopantoate reductase N-terminal" evidence="10">
    <location>
        <begin position="5"/>
        <end position="155"/>
    </location>
</feature>
<dbReference type="Pfam" id="PF02558">
    <property type="entry name" value="ApbA"/>
    <property type="match status" value="1"/>
</dbReference>
<dbReference type="InterPro" id="IPR013332">
    <property type="entry name" value="KPR_N"/>
</dbReference>
<dbReference type="GO" id="GO:0005737">
    <property type="term" value="C:cytoplasm"/>
    <property type="evidence" value="ECO:0007669"/>
    <property type="project" value="TreeGrafter"/>
</dbReference>
<evidence type="ECO:0000256" key="9">
    <source>
        <dbReference type="RuleBase" id="RU362068"/>
    </source>
</evidence>
<dbReference type="PANTHER" id="PTHR21708">
    <property type="entry name" value="PROBABLE 2-DEHYDROPANTOATE 2-REDUCTASE"/>
    <property type="match status" value="1"/>
</dbReference>
<sequence>MKVRIGILGIGGVGGFYGGLLATHYQKNSDVEIVFIARGANLEAITEDGIKVCEKEKEYVGRPSLAVDCIQKAGKLDYIILATKGYDLEGIIADLKQVVKDQTVVIPLLNGVEAYEKLVEALPKGAVWQGCTYIVTRLIKPGVVDNPSGRQRVLFGLDGALLSRMKTFEQLLVDAGIHAVATNEISREVWEKYILVSSSATATTYYNTTFGGVMEYHAEQMNQLLHETVAVARAKGVKLSDDIITVVQDRLRAIAYEATTSMHSDFLSGKQHNELSIMTGYIVKQGKALGVDVWLYEQMYHSLKQRTGEKYTIE</sequence>
<dbReference type="InterPro" id="IPR051402">
    <property type="entry name" value="KPR-Related"/>
</dbReference>
<comment type="function">
    <text evidence="9">Catalyzes the NADPH-dependent reduction of ketopantoate into pantoic acid.</text>
</comment>
<comment type="caution">
    <text evidence="12">The sequence shown here is derived from an EMBL/GenBank/DDBJ whole genome shotgun (WGS) entry which is preliminary data.</text>
</comment>
<evidence type="ECO:0000259" key="11">
    <source>
        <dbReference type="Pfam" id="PF08546"/>
    </source>
</evidence>
<evidence type="ECO:0000256" key="5">
    <source>
        <dbReference type="ARBA" id="ARBA00022857"/>
    </source>
</evidence>
<proteinExistence type="inferred from homology"/>
<name>A0A7K1GPC2_9FLAO</name>
<keyword evidence="6 9" id="KW-0560">Oxidoreductase</keyword>
<dbReference type="InterPro" id="IPR013752">
    <property type="entry name" value="KPA_reductase"/>
</dbReference>
<comment type="pathway">
    <text evidence="1 9">Cofactor biosynthesis; (R)-pantothenate biosynthesis; (R)-pantoate from 3-methyl-2-oxobutanoate: step 2/2.</text>
</comment>
<evidence type="ECO:0000256" key="6">
    <source>
        <dbReference type="ARBA" id="ARBA00023002"/>
    </source>
</evidence>
<dbReference type="SUPFAM" id="SSF51735">
    <property type="entry name" value="NAD(P)-binding Rossmann-fold domains"/>
    <property type="match status" value="1"/>
</dbReference>
<organism evidence="12 13">
    <name type="scientific">Myroides pelagicus</name>
    <dbReference type="NCBI Taxonomy" id="270914"/>
    <lineage>
        <taxon>Bacteria</taxon>
        <taxon>Pseudomonadati</taxon>
        <taxon>Bacteroidota</taxon>
        <taxon>Flavobacteriia</taxon>
        <taxon>Flavobacteriales</taxon>
        <taxon>Flavobacteriaceae</taxon>
        <taxon>Myroides</taxon>
    </lineage>
</organism>
<dbReference type="Pfam" id="PF08546">
    <property type="entry name" value="ApbA_C"/>
    <property type="match status" value="1"/>
</dbReference>
<dbReference type="GO" id="GO:0008677">
    <property type="term" value="F:2-dehydropantoate 2-reductase activity"/>
    <property type="evidence" value="ECO:0007669"/>
    <property type="project" value="UniProtKB-EC"/>
</dbReference>
<dbReference type="EMBL" id="WMJY01000021">
    <property type="protein sequence ID" value="MTH30253.1"/>
    <property type="molecule type" value="Genomic_DNA"/>
</dbReference>
<dbReference type="NCBIfam" id="TIGR00745">
    <property type="entry name" value="apbA_panE"/>
    <property type="match status" value="1"/>
</dbReference>
<gene>
    <name evidence="12" type="ORF">GJV77_10125</name>
</gene>
<dbReference type="InterPro" id="IPR013328">
    <property type="entry name" value="6PGD_dom2"/>
</dbReference>
<keyword evidence="13" id="KW-1185">Reference proteome</keyword>
<keyword evidence="5 9" id="KW-0521">NADP</keyword>
<evidence type="ECO:0000256" key="4">
    <source>
        <dbReference type="ARBA" id="ARBA00019465"/>
    </source>
</evidence>
<evidence type="ECO:0000256" key="1">
    <source>
        <dbReference type="ARBA" id="ARBA00004994"/>
    </source>
</evidence>
<keyword evidence="9" id="KW-0566">Pantothenate biosynthesis</keyword>
<dbReference type="GO" id="GO:0015940">
    <property type="term" value="P:pantothenate biosynthetic process"/>
    <property type="evidence" value="ECO:0007669"/>
    <property type="project" value="UniProtKB-UniPathway"/>
</dbReference>
<evidence type="ECO:0000313" key="13">
    <source>
        <dbReference type="Proteomes" id="UP000488936"/>
    </source>
</evidence>
<dbReference type="Gene3D" id="1.10.1040.10">
    <property type="entry name" value="N-(1-d-carboxylethyl)-l-norvaline Dehydrogenase, domain 2"/>
    <property type="match status" value="1"/>
</dbReference>
<feature type="domain" description="Ketopantoate reductase C-terminal" evidence="11">
    <location>
        <begin position="185"/>
        <end position="305"/>
    </location>
</feature>
<dbReference type="RefSeq" id="WP_155036238.1">
    <property type="nucleotide sequence ID" value="NZ_JBHTIG010000010.1"/>
</dbReference>
<accession>A0A7K1GPC2</accession>
<reference evidence="12 13" key="1">
    <citation type="journal article" date="2006" name="Int. J. Syst. Evol. Microbiol.">
        <title>Myroides pelagicus sp. nov., isolated from seawater in Thailand.</title>
        <authorList>
            <person name="Yoon J."/>
            <person name="Maneerat S."/>
            <person name="Kawai F."/>
            <person name="Yokota A."/>
        </authorList>
    </citation>
    <scope>NUCLEOTIDE SEQUENCE [LARGE SCALE GENOMIC DNA]</scope>
    <source>
        <strain evidence="12 13">SM1T</strain>
    </source>
</reference>
<dbReference type="EC" id="1.1.1.169" evidence="3 9"/>
<dbReference type="AlphaFoldDB" id="A0A7K1GPC2"/>
<dbReference type="OrthoDB" id="9796561at2"/>
<dbReference type="SUPFAM" id="SSF48179">
    <property type="entry name" value="6-phosphogluconate dehydrogenase C-terminal domain-like"/>
    <property type="match status" value="1"/>
</dbReference>
<dbReference type="PANTHER" id="PTHR21708:SF26">
    <property type="entry name" value="2-DEHYDROPANTOATE 2-REDUCTASE"/>
    <property type="match status" value="1"/>
</dbReference>
<dbReference type="UniPathway" id="UPA00028">
    <property type="reaction ID" value="UER00004"/>
</dbReference>
<evidence type="ECO:0000256" key="3">
    <source>
        <dbReference type="ARBA" id="ARBA00013014"/>
    </source>
</evidence>
<dbReference type="Gene3D" id="3.40.50.720">
    <property type="entry name" value="NAD(P)-binding Rossmann-like Domain"/>
    <property type="match status" value="1"/>
</dbReference>
<protein>
    <recommendedName>
        <fullName evidence="4 9">2-dehydropantoate 2-reductase</fullName>
        <ecNumber evidence="3 9">1.1.1.169</ecNumber>
    </recommendedName>
    <alternativeName>
        <fullName evidence="7 9">Ketopantoate reductase</fullName>
    </alternativeName>
</protein>
<evidence type="ECO:0000256" key="7">
    <source>
        <dbReference type="ARBA" id="ARBA00032024"/>
    </source>
</evidence>
<comment type="catalytic activity">
    <reaction evidence="8 9">
        <text>(R)-pantoate + NADP(+) = 2-dehydropantoate + NADPH + H(+)</text>
        <dbReference type="Rhea" id="RHEA:16233"/>
        <dbReference type="ChEBI" id="CHEBI:11561"/>
        <dbReference type="ChEBI" id="CHEBI:15378"/>
        <dbReference type="ChEBI" id="CHEBI:15980"/>
        <dbReference type="ChEBI" id="CHEBI:57783"/>
        <dbReference type="ChEBI" id="CHEBI:58349"/>
        <dbReference type="EC" id="1.1.1.169"/>
    </reaction>
</comment>
<dbReference type="InterPro" id="IPR008927">
    <property type="entry name" value="6-PGluconate_DH-like_C_sf"/>
</dbReference>